<dbReference type="EMBL" id="CP069127">
    <property type="protein sequence ID" value="QRG68604.1"/>
    <property type="molecule type" value="Genomic_DNA"/>
</dbReference>
<organism evidence="3 4">
    <name type="scientific">Brevibacillus choshinensis</name>
    <dbReference type="NCBI Taxonomy" id="54911"/>
    <lineage>
        <taxon>Bacteria</taxon>
        <taxon>Bacillati</taxon>
        <taxon>Bacillota</taxon>
        <taxon>Bacilli</taxon>
        <taxon>Bacillales</taxon>
        <taxon>Paenibacillaceae</taxon>
        <taxon>Brevibacillus</taxon>
    </lineage>
</organism>
<evidence type="ECO:0000313" key="3">
    <source>
        <dbReference type="EMBL" id="QRG68604.1"/>
    </source>
</evidence>
<feature type="region of interest" description="Disordered" evidence="2">
    <location>
        <begin position="534"/>
        <end position="571"/>
    </location>
</feature>
<keyword evidence="4" id="KW-1185">Reference proteome</keyword>
<accession>A0ABX7FSN1</accession>
<reference evidence="3 4" key="1">
    <citation type="submission" date="2021-01" db="EMBL/GenBank/DDBJ databases">
        <title>Identification of strong promoters based on the transcriptome of Brevibacillus choshinensis.</title>
        <authorList>
            <person name="Yao D."/>
            <person name="Zhang K."/>
            <person name="Wu J."/>
        </authorList>
    </citation>
    <scope>NUCLEOTIDE SEQUENCE [LARGE SCALE GENOMIC DNA]</scope>
    <source>
        <strain evidence="3 4">HPD31-SP3</strain>
    </source>
</reference>
<sequence length="819" mass="88069">MGAVVGITAYLQAKNQLTPEIQKVVNFSKKARKEMLQLDDATQEMIKEMRKIKQTAEQAEQGFKREMDQMQREVKELKRQLGVLGSTRAKPKVDIDERARREIEAIRQEVKALDGTKAKVQIEAAEAGGGSFMTGGVVGGIVAYGGAGYIDQLSNETQANARRSLLGNTPEEMLQFQKESQNLSLMNPNVDRTHIKDLMTQAIRFDEQNGVEFTKQSLQLNAIRPDLGGVEEYQKTMFAMRQAWKEVTDVGRFGDTLAEITSTTTDIRGEALDSIVEYSSQMTKFLDTPEKLGALVKEMNGLWSIDKGFDALKESTLKLYNQGDLTNVLKTAYETQGLNSEDAQKQATEEAMKITNLINTGTTGEKQFAVGALMQQLGNVKDDKVLQNLLNELGGGPGEDLGRDMYEKMIKAAGRIGMTDSSEFNYQGKLDQSYKTYNDNDPLRGFFEAKTMLSNELIGLGTVIAQELGPGIRGLGNAVKVTKEAFDVLPAWLAVPALVTSIGLATIGLWKFKVALAAAEAAAVRRKLGGDVSDIDLPDGPDKKRKGGKGGKRKWWNPLSWGGDKEAPPKKNWLTSKEAADMAFGKNSAVDVPAKAGWLDKLKSLGGVLPKGDAIFPGVKSAWEGAKSLGGSLFRKLPIIGAAIGAGQILTADDKLDMAGRVGSEALGGWGGAAAGAAIGSIVPGVGTAIGGIVGGIAGAFGGGAMFDKVKSWWNDAPATPPDIHRPIPPEIRDQIRPTAPVLGPPIPVVPPVKAQEEKPRSVSLTIPQLSIPLYADGVLQDVPTMLRLLDNPSVSQKVKDIIEKALIDAMETRGGVAT</sequence>
<feature type="coiled-coil region" evidence="1">
    <location>
        <begin position="38"/>
        <end position="123"/>
    </location>
</feature>
<dbReference type="RefSeq" id="WP_203355603.1">
    <property type="nucleotide sequence ID" value="NZ_CP069127.1"/>
</dbReference>
<evidence type="ECO:0000256" key="1">
    <source>
        <dbReference type="SAM" id="Coils"/>
    </source>
</evidence>
<keyword evidence="1" id="KW-0175">Coiled coil</keyword>
<name>A0ABX7FSN1_BRECH</name>
<proteinExistence type="predicted"/>
<gene>
    <name evidence="3" type="ORF">JNE38_05480</name>
</gene>
<feature type="compositionally biased region" description="Basic residues" evidence="2">
    <location>
        <begin position="543"/>
        <end position="555"/>
    </location>
</feature>
<dbReference type="Proteomes" id="UP000596248">
    <property type="component" value="Chromosome"/>
</dbReference>
<evidence type="ECO:0000313" key="4">
    <source>
        <dbReference type="Proteomes" id="UP000596248"/>
    </source>
</evidence>
<protein>
    <submittedName>
        <fullName evidence="3">YlbF family regulator</fullName>
    </submittedName>
</protein>
<evidence type="ECO:0000256" key="2">
    <source>
        <dbReference type="SAM" id="MobiDB-lite"/>
    </source>
</evidence>